<gene>
    <name evidence="2" type="ORF">IRY55_07035</name>
</gene>
<feature type="transmembrane region" description="Helical" evidence="1">
    <location>
        <begin position="322"/>
        <end position="343"/>
    </location>
</feature>
<feature type="transmembrane region" description="Helical" evidence="1">
    <location>
        <begin position="33"/>
        <end position="58"/>
    </location>
</feature>
<dbReference type="Proteomes" id="UP000622653">
    <property type="component" value="Unassembled WGS sequence"/>
</dbReference>
<feature type="transmembrane region" description="Helical" evidence="1">
    <location>
        <begin position="187"/>
        <end position="208"/>
    </location>
</feature>
<comment type="caution">
    <text evidence="2">The sequence shown here is derived from an EMBL/GenBank/DDBJ whole genome shotgun (WGS) entry which is preliminary data.</text>
</comment>
<accession>A0A8J7G4L2</accession>
<keyword evidence="3" id="KW-1185">Reference proteome</keyword>
<proteinExistence type="predicted"/>
<evidence type="ECO:0008006" key="4">
    <source>
        <dbReference type="Google" id="ProtNLM"/>
    </source>
</evidence>
<name>A0A8J7G4L2_9BACL</name>
<feature type="transmembrane region" description="Helical" evidence="1">
    <location>
        <begin position="140"/>
        <end position="160"/>
    </location>
</feature>
<evidence type="ECO:0000313" key="3">
    <source>
        <dbReference type="Proteomes" id="UP000622653"/>
    </source>
</evidence>
<feature type="transmembrane region" description="Helical" evidence="1">
    <location>
        <begin position="78"/>
        <end position="103"/>
    </location>
</feature>
<keyword evidence="1" id="KW-0812">Transmembrane</keyword>
<feature type="transmembrane region" description="Helical" evidence="1">
    <location>
        <begin position="215"/>
        <end position="241"/>
    </location>
</feature>
<feature type="transmembrane region" description="Helical" evidence="1">
    <location>
        <begin position="115"/>
        <end position="133"/>
    </location>
</feature>
<feature type="transmembrane region" description="Helical" evidence="1">
    <location>
        <begin position="297"/>
        <end position="316"/>
    </location>
</feature>
<protein>
    <recommendedName>
        <fullName evidence="4">Membrane protein YkvI</fullName>
    </recommendedName>
</protein>
<dbReference type="PANTHER" id="PTHR37814:SF1">
    <property type="entry name" value="MEMBRANE PROTEIN"/>
    <property type="match status" value="1"/>
</dbReference>
<keyword evidence="1" id="KW-0472">Membrane</keyword>
<dbReference type="PANTHER" id="PTHR37814">
    <property type="entry name" value="CONSERVED MEMBRANE PROTEIN"/>
    <property type="match status" value="1"/>
</dbReference>
<sequence length="352" mass="38095">MSKIFKIGSAFIGIIIGAGAASGREIVQYFTSFGMWGIFGGLVSTALFMYLGMMLTRLGSRLNAKNHKEVIYKISGRWLGLAIDWVIILTLFGVGTVMIAGAGSNLQQQFGLHPAVGNTLIVLLILGASLMNVDRVIHVIGFMTPFLLLTVIGASIYSLLSMDSTFAQLDPIAKAIPTTLPNWLYSGINYVSFNIAVGASMSIVMGGVEEDERAAAWGGIVGGIGLGVLIILSHLAIFSQIEYVGESDMPMLLIVNNISPILGIFMSIILFAMIFNTGLGMFYAFGARFFDIGTKKFVYFLIGTLFVGFGLSFVGFKDLVAHFYPLIGNMGLLLVVVLIFTSFRMPEKVERE</sequence>
<dbReference type="RefSeq" id="WP_194562591.1">
    <property type="nucleotide sequence ID" value="NZ_JADKPV010000002.1"/>
</dbReference>
<reference evidence="2" key="1">
    <citation type="submission" date="2020-11" db="EMBL/GenBank/DDBJ databases">
        <title>Multidrug resistant novel bacterium Savagea serpentis sp. nov., isolated from the scats of a vine snake (Ahaetulla nasuta).</title>
        <authorList>
            <person name="Venkata Ramana V."/>
            <person name="Vikas Patil S."/>
            <person name="Yogita Lugani V."/>
        </authorList>
    </citation>
    <scope>NUCLEOTIDE SEQUENCE</scope>
    <source>
        <strain evidence="2">SN6</strain>
    </source>
</reference>
<dbReference type="AlphaFoldDB" id="A0A8J7G4L2"/>
<organism evidence="2 3">
    <name type="scientific">Savagea serpentis</name>
    <dbReference type="NCBI Taxonomy" id="2785297"/>
    <lineage>
        <taxon>Bacteria</taxon>
        <taxon>Bacillati</taxon>
        <taxon>Bacillota</taxon>
        <taxon>Bacilli</taxon>
        <taxon>Bacillales</taxon>
        <taxon>Caryophanaceae</taxon>
        <taxon>Savagea</taxon>
    </lineage>
</organism>
<feature type="transmembrane region" description="Helical" evidence="1">
    <location>
        <begin position="261"/>
        <end position="285"/>
    </location>
</feature>
<dbReference type="EMBL" id="JADKPV010000002">
    <property type="protein sequence ID" value="MBF4501117.1"/>
    <property type="molecule type" value="Genomic_DNA"/>
</dbReference>
<evidence type="ECO:0000256" key="1">
    <source>
        <dbReference type="SAM" id="Phobius"/>
    </source>
</evidence>
<keyword evidence="1" id="KW-1133">Transmembrane helix</keyword>
<dbReference type="InterPro" id="IPR038728">
    <property type="entry name" value="YkvI-like"/>
</dbReference>
<evidence type="ECO:0000313" key="2">
    <source>
        <dbReference type="EMBL" id="MBF4501117.1"/>
    </source>
</evidence>